<dbReference type="EMBL" id="JACMSC010000017">
    <property type="protein sequence ID" value="KAG6478055.1"/>
    <property type="molecule type" value="Genomic_DNA"/>
</dbReference>
<dbReference type="GO" id="GO:0003700">
    <property type="term" value="F:DNA-binding transcription factor activity"/>
    <property type="evidence" value="ECO:0007669"/>
    <property type="project" value="InterPro"/>
</dbReference>
<dbReference type="OrthoDB" id="9442240at2759"/>
<reference evidence="3 4" key="1">
    <citation type="submission" date="2020-08" db="EMBL/GenBank/DDBJ databases">
        <title>Plant Genome Project.</title>
        <authorList>
            <person name="Zhang R.-G."/>
        </authorList>
    </citation>
    <scope>NUCLEOTIDE SEQUENCE [LARGE SCALE GENOMIC DNA]</scope>
    <source>
        <tissue evidence="3">Rhizome</tissue>
    </source>
</reference>
<dbReference type="AlphaFoldDB" id="A0A8J5EZ97"/>
<dbReference type="PANTHER" id="PTHR46547:SF7">
    <property type="entry name" value="ZINC FINGER PROTEIN GIS"/>
    <property type="match status" value="1"/>
</dbReference>
<evidence type="ECO:0000313" key="3">
    <source>
        <dbReference type="EMBL" id="KAG6478055.1"/>
    </source>
</evidence>
<dbReference type="PROSITE" id="PS00028">
    <property type="entry name" value="ZINC_FINGER_C2H2_1"/>
    <property type="match status" value="1"/>
</dbReference>
<dbReference type="GO" id="GO:0009739">
    <property type="term" value="P:response to gibberellin"/>
    <property type="evidence" value="ECO:0007669"/>
    <property type="project" value="InterPro"/>
</dbReference>
<dbReference type="InterPro" id="IPR044291">
    <property type="entry name" value="GIS/GIS2/ZFP8"/>
</dbReference>
<keyword evidence="1" id="KW-0479">Metal-binding</keyword>
<dbReference type="InterPro" id="IPR013087">
    <property type="entry name" value="Znf_C2H2_type"/>
</dbReference>
<feature type="domain" description="C2H2-type" evidence="2">
    <location>
        <begin position="77"/>
        <end position="104"/>
    </location>
</feature>
<comment type="caution">
    <text evidence="3">The sequence shown here is derived from an EMBL/GenBank/DDBJ whole genome shotgun (WGS) entry which is preliminary data.</text>
</comment>
<keyword evidence="4" id="KW-1185">Reference proteome</keyword>
<accession>A0A8J5EZ97</accession>
<dbReference type="GO" id="GO:0008270">
    <property type="term" value="F:zinc ion binding"/>
    <property type="evidence" value="ECO:0007669"/>
    <property type="project" value="UniProtKB-KW"/>
</dbReference>
<dbReference type="Proteomes" id="UP000734854">
    <property type="component" value="Unassembled WGS sequence"/>
</dbReference>
<dbReference type="PANTHER" id="PTHR46547">
    <property type="entry name" value="ZINC FINGER PROTEIN GIS"/>
    <property type="match status" value="1"/>
</dbReference>
<gene>
    <name evidence="3" type="ORF">ZIOFF_061487</name>
</gene>
<organism evidence="3 4">
    <name type="scientific">Zingiber officinale</name>
    <name type="common">Ginger</name>
    <name type="synonym">Amomum zingiber</name>
    <dbReference type="NCBI Taxonomy" id="94328"/>
    <lineage>
        <taxon>Eukaryota</taxon>
        <taxon>Viridiplantae</taxon>
        <taxon>Streptophyta</taxon>
        <taxon>Embryophyta</taxon>
        <taxon>Tracheophyta</taxon>
        <taxon>Spermatophyta</taxon>
        <taxon>Magnoliopsida</taxon>
        <taxon>Liliopsida</taxon>
        <taxon>Zingiberales</taxon>
        <taxon>Zingiberaceae</taxon>
        <taxon>Zingiber</taxon>
    </lineage>
</organism>
<evidence type="ECO:0000259" key="2">
    <source>
        <dbReference type="PROSITE" id="PS50157"/>
    </source>
</evidence>
<keyword evidence="1" id="KW-0863">Zinc-finger</keyword>
<evidence type="ECO:0000256" key="1">
    <source>
        <dbReference type="PROSITE-ProRule" id="PRU00042"/>
    </source>
</evidence>
<name>A0A8J5EZ97_ZINOF</name>
<dbReference type="PROSITE" id="PS50157">
    <property type="entry name" value="ZINC_FINGER_C2H2_2"/>
    <property type="match status" value="1"/>
</dbReference>
<protein>
    <recommendedName>
        <fullName evidence="2">C2H2-type domain-containing protein</fullName>
    </recommendedName>
</protein>
<evidence type="ECO:0000313" key="4">
    <source>
        <dbReference type="Proteomes" id="UP000734854"/>
    </source>
</evidence>
<proteinExistence type="predicted"/>
<sequence length="244" mass="26531">MSEREARDFTSTVDSFAQLPFIRPAAPKHAGNASAIRLFGIEVPHHQNTEEDTNKDHTTIGAASAATSANGEIARKFECHYCCRQFPTSQALGGHQNAHKRERQNAKRAHLQAHHGPLVIDGRHHVYGLFNYHHQYPAPPQPPPWHHHATSFFGGFGAVGQPISASPMPGIWRAHGGVTHVDSLTPPVPWMIRGEDRAESKSIANVSSSLTAAAASTPSASPKTQLSFQLMPTAKESVSLDLRL</sequence>
<keyword evidence="1" id="KW-0862">Zinc</keyword>
<dbReference type="GO" id="GO:0010090">
    <property type="term" value="P:trichome morphogenesis"/>
    <property type="evidence" value="ECO:0007669"/>
    <property type="project" value="InterPro"/>
</dbReference>